<evidence type="ECO:0000313" key="8">
    <source>
        <dbReference type="EMBL" id="CAD9249688.1"/>
    </source>
</evidence>
<gene>
    <name evidence="7" type="ORF">PPAR1163_LOCUS8046</name>
    <name evidence="8" type="ORF">PPAR1163_LOCUS8048</name>
    <name evidence="9" type="ORF">PPAR1163_LOCUS8050</name>
    <name evidence="10" type="ORF">PPAR1163_LOCUS8058</name>
</gene>
<organism evidence="10">
    <name type="scientific">Phaeomonas parva</name>
    <dbReference type="NCBI Taxonomy" id="124430"/>
    <lineage>
        <taxon>Eukaryota</taxon>
        <taxon>Sar</taxon>
        <taxon>Stramenopiles</taxon>
        <taxon>Ochrophyta</taxon>
        <taxon>Pinguiophyceae</taxon>
        <taxon>Pinguiochrysidales</taxon>
        <taxon>Pinguiochrysidaceae</taxon>
        <taxon>Phaeomonas</taxon>
    </lineage>
</organism>
<reference evidence="10" key="1">
    <citation type="submission" date="2021-01" db="EMBL/GenBank/DDBJ databases">
        <authorList>
            <person name="Corre E."/>
            <person name="Pelletier E."/>
            <person name="Niang G."/>
            <person name="Scheremetjew M."/>
            <person name="Finn R."/>
            <person name="Kale V."/>
            <person name="Holt S."/>
            <person name="Cochrane G."/>
            <person name="Meng A."/>
            <person name="Brown T."/>
            <person name="Cohen L."/>
        </authorList>
    </citation>
    <scope>NUCLEOTIDE SEQUENCE</scope>
    <source>
        <strain evidence="10">CCMP2877</strain>
    </source>
</reference>
<dbReference type="GO" id="GO:0005930">
    <property type="term" value="C:axoneme"/>
    <property type="evidence" value="ECO:0007669"/>
    <property type="project" value="UniProtKB-SubCell"/>
</dbReference>
<evidence type="ECO:0000313" key="7">
    <source>
        <dbReference type="EMBL" id="CAD9249686.1"/>
    </source>
</evidence>
<dbReference type="PANTHER" id="PTHR31078">
    <property type="entry name" value="CILIA- AND FLAGELLA-ASSOCIATED PROTEIN 300"/>
    <property type="match status" value="1"/>
</dbReference>
<keyword evidence="6" id="KW-0966">Cell projection</keyword>
<keyword evidence="4" id="KW-0963">Cytoplasm</keyword>
<comment type="subcellular location">
    <subcellularLocation>
        <location evidence="1">Cytoplasm</location>
        <location evidence="1">Cytoskeleton</location>
        <location evidence="1">Cilium axoneme</location>
    </subcellularLocation>
</comment>
<dbReference type="PANTHER" id="PTHR31078:SF1">
    <property type="entry name" value="CILIA- AND FLAGELLA-ASSOCIATED PROTEIN 300"/>
    <property type="match status" value="1"/>
</dbReference>
<name>A0A6U4EQK1_9STRA</name>
<dbReference type="Pfam" id="PF14926">
    <property type="entry name" value="CFAP300"/>
    <property type="match status" value="1"/>
</dbReference>
<dbReference type="EMBL" id="HBGJ01012738">
    <property type="protein sequence ID" value="CAD9249690.1"/>
    <property type="molecule type" value="Transcribed_RNA"/>
</dbReference>
<evidence type="ECO:0000256" key="2">
    <source>
        <dbReference type="ARBA" id="ARBA00009205"/>
    </source>
</evidence>
<evidence type="ECO:0000256" key="1">
    <source>
        <dbReference type="ARBA" id="ARBA00004430"/>
    </source>
</evidence>
<dbReference type="EMBL" id="HBGJ01012736">
    <property type="protein sequence ID" value="CAD9249688.1"/>
    <property type="molecule type" value="Transcribed_RNA"/>
</dbReference>
<evidence type="ECO:0000256" key="3">
    <source>
        <dbReference type="ARBA" id="ARBA00022174"/>
    </source>
</evidence>
<evidence type="ECO:0000256" key="6">
    <source>
        <dbReference type="ARBA" id="ARBA00023273"/>
    </source>
</evidence>
<dbReference type="EMBL" id="HBGJ01012746">
    <property type="protein sequence ID" value="CAD9249698.1"/>
    <property type="molecule type" value="Transcribed_RNA"/>
</dbReference>
<dbReference type="AlphaFoldDB" id="A0A6U4EQK1"/>
<sequence length="111" mass="12201">MAQTSESFPDYLDTLRKLYRDVVSVAKDRATAEIKVTTVAFEVRLTPSLTIILMQDPNPDLPNPNSKVKGLAGSVELFPAGAQPTHSLCLALVDPLRKHVTLLHMAHAPIW</sequence>
<accession>A0A6U4EQK1</accession>
<evidence type="ECO:0000313" key="9">
    <source>
        <dbReference type="EMBL" id="CAD9249690.1"/>
    </source>
</evidence>
<evidence type="ECO:0000256" key="4">
    <source>
        <dbReference type="ARBA" id="ARBA00022490"/>
    </source>
</evidence>
<protein>
    <recommendedName>
        <fullName evidence="3">Cilia- and flagella-associated protein 300</fullName>
    </recommendedName>
</protein>
<evidence type="ECO:0000256" key="5">
    <source>
        <dbReference type="ARBA" id="ARBA00023212"/>
    </source>
</evidence>
<proteinExistence type="inferred from homology"/>
<keyword evidence="5" id="KW-0206">Cytoskeleton</keyword>
<comment type="similarity">
    <text evidence="2">Belongs to the CFAP300 family.</text>
</comment>
<dbReference type="EMBL" id="HBGJ01012734">
    <property type="protein sequence ID" value="CAD9249686.1"/>
    <property type="molecule type" value="Transcribed_RNA"/>
</dbReference>
<dbReference type="InterPro" id="IPR029416">
    <property type="entry name" value="CFAP300"/>
</dbReference>
<evidence type="ECO:0000313" key="10">
    <source>
        <dbReference type="EMBL" id="CAD9249698.1"/>
    </source>
</evidence>